<evidence type="ECO:0000313" key="2">
    <source>
        <dbReference type="Proteomes" id="UP000006028"/>
    </source>
</evidence>
<accession>E2ZMG5</accession>
<protein>
    <submittedName>
        <fullName evidence="1">Uncharacterized protein</fullName>
    </submittedName>
</protein>
<gene>
    <name evidence="1" type="ORF">HMPREF9436_02884</name>
</gene>
<dbReference type="EMBL" id="AECU01000212">
    <property type="protein sequence ID" value="EFQ05638.1"/>
    <property type="molecule type" value="Genomic_DNA"/>
</dbReference>
<dbReference type="BioCyc" id="FCF748224-HMP:GTSS-901-MONOMER"/>
<organism evidence="1 2">
    <name type="scientific">Faecalibacterium cf. prausnitzii KLE1255</name>
    <dbReference type="NCBI Taxonomy" id="748224"/>
    <lineage>
        <taxon>Bacteria</taxon>
        <taxon>Bacillati</taxon>
        <taxon>Bacillota</taxon>
        <taxon>Clostridia</taxon>
        <taxon>Eubacteriales</taxon>
        <taxon>Oscillospiraceae</taxon>
        <taxon>Faecalibacterium</taxon>
    </lineage>
</organism>
<dbReference type="HOGENOM" id="CLU_2464483_0_0_9"/>
<dbReference type="Proteomes" id="UP000006028">
    <property type="component" value="Unassembled WGS sequence"/>
</dbReference>
<dbReference type="AlphaFoldDB" id="E2ZMG5"/>
<evidence type="ECO:0000313" key="1">
    <source>
        <dbReference type="EMBL" id="EFQ05638.1"/>
    </source>
</evidence>
<sequence length="88" mass="10290">MFSFILCVVAFPCRPAEADKRKKTQQNDPVYNFSRNHSIWLQFTQKKRYLSFHQILPALPVTCPTGYCDISISIIFSFFNMTFSQNKS</sequence>
<name>E2ZMG5_9FIRM</name>
<dbReference type="STRING" id="748224.HMPREF9436_02884"/>
<proteinExistence type="predicted"/>
<comment type="caution">
    <text evidence="1">The sequence shown here is derived from an EMBL/GenBank/DDBJ whole genome shotgun (WGS) entry which is preliminary data.</text>
</comment>
<reference evidence="1 2" key="1">
    <citation type="submission" date="2010-08" db="EMBL/GenBank/DDBJ databases">
        <authorList>
            <person name="Weinstock G."/>
            <person name="Sodergren E."/>
            <person name="Clifton S."/>
            <person name="Fulton L."/>
            <person name="Fulton B."/>
            <person name="Courtney L."/>
            <person name="Fronick C."/>
            <person name="Harrison M."/>
            <person name="Strong C."/>
            <person name="Farmer C."/>
            <person name="Delahaunty K."/>
            <person name="Markovic C."/>
            <person name="Hall O."/>
            <person name="Minx P."/>
            <person name="Tomlinson C."/>
            <person name="Mitreva M."/>
            <person name="Hou S."/>
            <person name="Chen J."/>
            <person name="Wollam A."/>
            <person name="Pepin K.H."/>
            <person name="Johnson M."/>
            <person name="Bhonagiri V."/>
            <person name="Zhang X."/>
            <person name="Suruliraj S."/>
            <person name="Warren W."/>
            <person name="Chinwalla A."/>
            <person name="Mardis E.R."/>
            <person name="Wilson R.K."/>
        </authorList>
    </citation>
    <scope>NUCLEOTIDE SEQUENCE [LARGE SCALE GENOMIC DNA]</scope>
    <source>
        <strain evidence="1 2">KLE1255</strain>
    </source>
</reference>